<dbReference type="Proteomes" id="UP001283361">
    <property type="component" value="Unassembled WGS sequence"/>
</dbReference>
<comment type="caution">
    <text evidence="1">The sequence shown here is derived from an EMBL/GenBank/DDBJ whole genome shotgun (WGS) entry which is preliminary data.</text>
</comment>
<proteinExistence type="predicted"/>
<sequence length="11" mass="1324">MCPYVTERPDI</sequence>
<gene>
    <name evidence="1" type="ORF">RRG08_047342</name>
</gene>
<organism evidence="1 2">
    <name type="scientific">Elysia crispata</name>
    <name type="common">lettuce slug</name>
    <dbReference type="NCBI Taxonomy" id="231223"/>
    <lineage>
        <taxon>Eukaryota</taxon>
        <taxon>Metazoa</taxon>
        <taxon>Spiralia</taxon>
        <taxon>Lophotrochozoa</taxon>
        <taxon>Mollusca</taxon>
        <taxon>Gastropoda</taxon>
        <taxon>Heterobranchia</taxon>
        <taxon>Euthyneura</taxon>
        <taxon>Panpulmonata</taxon>
        <taxon>Sacoglossa</taxon>
        <taxon>Placobranchoidea</taxon>
        <taxon>Plakobranchidae</taxon>
        <taxon>Elysia</taxon>
    </lineage>
</organism>
<accession>A0AAE1A1S2</accession>
<evidence type="ECO:0000313" key="2">
    <source>
        <dbReference type="Proteomes" id="UP001283361"/>
    </source>
</evidence>
<name>A0AAE1A1S2_9GAST</name>
<protein>
    <submittedName>
        <fullName evidence="1">Uncharacterized protein</fullName>
    </submittedName>
</protein>
<evidence type="ECO:0000313" key="1">
    <source>
        <dbReference type="EMBL" id="KAK3779814.1"/>
    </source>
</evidence>
<dbReference type="EMBL" id="JAWDGP010002801">
    <property type="protein sequence ID" value="KAK3779814.1"/>
    <property type="molecule type" value="Genomic_DNA"/>
</dbReference>
<keyword evidence="2" id="KW-1185">Reference proteome</keyword>
<reference evidence="1" key="1">
    <citation type="journal article" date="2023" name="G3 (Bethesda)">
        <title>A reference genome for the long-term kleptoplast-retaining sea slug Elysia crispata morphotype clarki.</title>
        <authorList>
            <person name="Eastman K.E."/>
            <person name="Pendleton A.L."/>
            <person name="Shaikh M.A."/>
            <person name="Suttiyut T."/>
            <person name="Ogas R."/>
            <person name="Tomko P."/>
            <person name="Gavelis G."/>
            <person name="Widhalm J.R."/>
            <person name="Wisecaver J.H."/>
        </authorList>
    </citation>
    <scope>NUCLEOTIDE SEQUENCE</scope>
    <source>
        <strain evidence="1">ECLA1</strain>
    </source>
</reference>